<evidence type="ECO:0000313" key="7">
    <source>
        <dbReference type="EMBL" id="EEN69648.1"/>
    </source>
</evidence>
<keyword evidence="4" id="KW-0677">Repeat</keyword>
<feature type="domain" description="VWFA" evidence="6">
    <location>
        <begin position="188"/>
        <end position="240"/>
    </location>
</feature>
<keyword evidence="2" id="KW-0964">Secreted</keyword>
<evidence type="ECO:0000256" key="1">
    <source>
        <dbReference type="ARBA" id="ARBA00004613"/>
    </source>
</evidence>
<organism>
    <name type="scientific">Branchiostoma floridae</name>
    <name type="common">Florida lancelet</name>
    <name type="synonym">Amphioxus</name>
    <dbReference type="NCBI Taxonomy" id="7739"/>
    <lineage>
        <taxon>Eukaryota</taxon>
        <taxon>Metazoa</taxon>
        <taxon>Chordata</taxon>
        <taxon>Cephalochordata</taxon>
        <taxon>Leptocardii</taxon>
        <taxon>Amphioxiformes</taxon>
        <taxon>Branchiostomatidae</taxon>
        <taxon>Branchiostoma</taxon>
    </lineage>
</organism>
<dbReference type="InterPro" id="IPR050525">
    <property type="entry name" value="ECM_Assembly_Org"/>
</dbReference>
<keyword evidence="5" id="KW-0325">Glycoprotein</keyword>
<dbReference type="FunCoup" id="C3XQS2">
    <property type="interactions" value="57"/>
</dbReference>
<proteinExistence type="predicted"/>
<evidence type="ECO:0000256" key="2">
    <source>
        <dbReference type="ARBA" id="ARBA00022525"/>
    </source>
</evidence>
<dbReference type="PANTHER" id="PTHR24020">
    <property type="entry name" value="COLLAGEN ALPHA"/>
    <property type="match status" value="1"/>
</dbReference>
<dbReference type="InParanoid" id="C3XQS2"/>
<accession>C3XQS2</accession>
<comment type="subcellular location">
    <subcellularLocation>
        <location evidence="1">Secreted</location>
    </subcellularLocation>
</comment>
<name>C3XQS2_BRAFL</name>
<dbReference type="EMBL" id="GG666455">
    <property type="protein sequence ID" value="EEN69648.1"/>
    <property type="molecule type" value="Genomic_DNA"/>
</dbReference>
<dbReference type="InterPro" id="IPR002035">
    <property type="entry name" value="VWF_A"/>
</dbReference>
<dbReference type="SUPFAM" id="SSF53300">
    <property type="entry name" value="vWA-like"/>
    <property type="match status" value="2"/>
</dbReference>
<sequence>MQADILFVVDGSSSIPADEFEKVKTFLNSIVGHFDIGPTATQVGVVQYSSSPQQEFALNAHSSLVSLQQAITNIIIIGRGTNTGSALTFARDVALTAANGARPGLPKIVVTMTDGASSEDVLTPSQNLRNDGVITFAIGVTSRASDWQVEEIAGSLDRVFTASDFDALDNIKVTLSSQLCEGKPMQADILFVVDGSSSIPPEEFEKVKTFLNNIVGHFDIGPTATQVGVVQYSSSPQQEF</sequence>
<dbReference type="PRINTS" id="PR00453">
    <property type="entry name" value="VWFADOMAIN"/>
</dbReference>
<dbReference type="InterPro" id="IPR036465">
    <property type="entry name" value="vWFA_dom_sf"/>
</dbReference>
<dbReference type="eggNOG" id="KOG3544">
    <property type="taxonomic scope" value="Eukaryota"/>
</dbReference>
<feature type="non-terminal residue" evidence="7">
    <location>
        <position position="240"/>
    </location>
</feature>
<dbReference type="SMART" id="SM00327">
    <property type="entry name" value="VWA"/>
    <property type="match status" value="1"/>
</dbReference>
<dbReference type="PROSITE" id="PS50234">
    <property type="entry name" value="VWFA"/>
    <property type="match status" value="2"/>
</dbReference>
<dbReference type="GO" id="GO:0005576">
    <property type="term" value="C:extracellular region"/>
    <property type="evidence" value="ECO:0007669"/>
    <property type="project" value="UniProtKB-SubCell"/>
</dbReference>
<keyword evidence="3" id="KW-0732">Signal</keyword>
<evidence type="ECO:0000256" key="4">
    <source>
        <dbReference type="ARBA" id="ARBA00022737"/>
    </source>
</evidence>
<dbReference type="Pfam" id="PF00092">
    <property type="entry name" value="VWA"/>
    <property type="match status" value="2"/>
</dbReference>
<evidence type="ECO:0000259" key="6">
    <source>
        <dbReference type="PROSITE" id="PS50234"/>
    </source>
</evidence>
<evidence type="ECO:0000256" key="5">
    <source>
        <dbReference type="ARBA" id="ARBA00023180"/>
    </source>
</evidence>
<dbReference type="AlphaFoldDB" id="C3XQS2"/>
<reference evidence="7" key="1">
    <citation type="journal article" date="2008" name="Nature">
        <title>The amphioxus genome and the evolution of the chordate karyotype.</title>
        <authorList>
            <consortium name="US DOE Joint Genome Institute (JGI-PGF)"/>
            <person name="Putnam N.H."/>
            <person name="Butts T."/>
            <person name="Ferrier D.E.K."/>
            <person name="Furlong R.F."/>
            <person name="Hellsten U."/>
            <person name="Kawashima T."/>
            <person name="Robinson-Rechavi M."/>
            <person name="Shoguchi E."/>
            <person name="Terry A."/>
            <person name="Yu J.-K."/>
            <person name="Benito-Gutierrez E.L."/>
            <person name="Dubchak I."/>
            <person name="Garcia-Fernandez J."/>
            <person name="Gibson-Brown J.J."/>
            <person name="Grigoriev I.V."/>
            <person name="Horton A.C."/>
            <person name="de Jong P.J."/>
            <person name="Jurka J."/>
            <person name="Kapitonov V.V."/>
            <person name="Kohara Y."/>
            <person name="Kuroki Y."/>
            <person name="Lindquist E."/>
            <person name="Lucas S."/>
            <person name="Osoegawa K."/>
            <person name="Pennacchio L.A."/>
            <person name="Salamov A.A."/>
            <person name="Satou Y."/>
            <person name="Sauka-Spengler T."/>
            <person name="Schmutz J."/>
            <person name="Shin-I T."/>
            <person name="Toyoda A."/>
            <person name="Bronner-Fraser M."/>
            <person name="Fujiyama A."/>
            <person name="Holland L.Z."/>
            <person name="Holland P.W.H."/>
            <person name="Satoh N."/>
            <person name="Rokhsar D.S."/>
        </authorList>
    </citation>
    <scope>NUCLEOTIDE SEQUENCE [LARGE SCALE GENOMIC DNA]</scope>
    <source>
        <strain evidence="7">S238N-H82</strain>
        <tissue evidence="7">Testes</tissue>
    </source>
</reference>
<protein>
    <recommendedName>
        <fullName evidence="6">VWFA domain-containing protein</fullName>
    </recommendedName>
</protein>
<evidence type="ECO:0000256" key="3">
    <source>
        <dbReference type="ARBA" id="ARBA00022729"/>
    </source>
</evidence>
<dbReference type="Gene3D" id="3.40.50.410">
    <property type="entry name" value="von Willebrand factor, type A domain"/>
    <property type="match status" value="2"/>
</dbReference>
<dbReference type="FunFam" id="3.40.50.410:FF:000004">
    <property type="entry name" value="collagen alpha-6(VI) chain"/>
    <property type="match status" value="1"/>
</dbReference>
<gene>
    <name evidence="7" type="ORF">BRAFLDRAFT_226979</name>
</gene>
<dbReference type="CDD" id="cd01472">
    <property type="entry name" value="vWA_collagen"/>
    <property type="match status" value="1"/>
</dbReference>
<feature type="domain" description="VWFA" evidence="6">
    <location>
        <begin position="4"/>
        <end position="179"/>
    </location>
</feature>
<dbReference type="PANTHER" id="PTHR24020:SF87">
    <property type="entry name" value="COLLAGEN ALPHA-1(VI) CHAIN-LIKE"/>
    <property type="match status" value="1"/>
</dbReference>